<dbReference type="InterPro" id="IPR017930">
    <property type="entry name" value="Myb_dom"/>
</dbReference>
<keyword evidence="2 7" id="KW-0238">DNA-binding</keyword>
<dbReference type="PANTHER" id="PTHR46621:SF1">
    <property type="entry name" value="SNRNA-ACTIVATING PROTEIN COMPLEX SUBUNIT 4"/>
    <property type="match status" value="1"/>
</dbReference>
<evidence type="ECO:0000259" key="6">
    <source>
        <dbReference type="PROSITE" id="PS51294"/>
    </source>
</evidence>
<evidence type="ECO:0000313" key="8">
    <source>
        <dbReference type="Proteomes" id="UP000770015"/>
    </source>
</evidence>
<dbReference type="GO" id="GO:0042795">
    <property type="term" value="P:snRNA transcription by RNA polymerase II"/>
    <property type="evidence" value="ECO:0007669"/>
    <property type="project" value="TreeGrafter"/>
</dbReference>
<gene>
    <name evidence="7" type="ORF">F5X68DRAFT_110535</name>
</gene>
<dbReference type="SUPFAM" id="SSF46689">
    <property type="entry name" value="Homeodomain-like"/>
    <property type="match status" value="2"/>
</dbReference>
<comment type="caution">
    <text evidence="7">The sequence shown here is derived from an EMBL/GenBank/DDBJ whole genome shotgun (WGS) entry which is preliminary data.</text>
</comment>
<sequence length="155" mass="18039">RRMWTAAEDEKLKAMVQQYGDARGSQGHWKAIAASCPGRTAKDCRKRWFHSLHPALRKGRWTEQEDRVLLDAYAELGPAWHDIALMIPGRKDDQCSKRYNEILDPSAKTRLRRWTAEEDGVLTQGVIELGHRWSAISARLQNRPPLTCRNRWRHL</sequence>
<protein>
    <submittedName>
        <fullName evidence="7">Homeodomain-like protein</fullName>
    </submittedName>
</protein>
<dbReference type="Proteomes" id="UP000770015">
    <property type="component" value="Unassembled WGS sequence"/>
</dbReference>
<evidence type="ECO:0000259" key="5">
    <source>
        <dbReference type="PROSITE" id="PS50090"/>
    </source>
</evidence>
<feature type="non-terminal residue" evidence="7">
    <location>
        <position position="155"/>
    </location>
</feature>
<dbReference type="GO" id="GO:0000978">
    <property type="term" value="F:RNA polymerase II cis-regulatory region sequence-specific DNA binding"/>
    <property type="evidence" value="ECO:0007669"/>
    <property type="project" value="TreeGrafter"/>
</dbReference>
<feature type="domain" description="Myb-like" evidence="5">
    <location>
        <begin position="106"/>
        <end position="155"/>
    </location>
</feature>
<dbReference type="SMART" id="SM00717">
    <property type="entry name" value="SANT"/>
    <property type="match status" value="3"/>
</dbReference>
<evidence type="ECO:0000256" key="3">
    <source>
        <dbReference type="ARBA" id="ARBA00023163"/>
    </source>
</evidence>
<reference evidence="7" key="1">
    <citation type="journal article" date="2021" name="Nat. Commun.">
        <title>Genetic determinants of endophytism in the Arabidopsis root mycobiome.</title>
        <authorList>
            <person name="Mesny F."/>
            <person name="Miyauchi S."/>
            <person name="Thiergart T."/>
            <person name="Pickel B."/>
            <person name="Atanasova L."/>
            <person name="Karlsson M."/>
            <person name="Huettel B."/>
            <person name="Barry K.W."/>
            <person name="Haridas S."/>
            <person name="Chen C."/>
            <person name="Bauer D."/>
            <person name="Andreopoulos W."/>
            <person name="Pangilinan J."/>
            <person name="LaButti K."/>
            <person name="Riley R."/>
            <person name="Lipzen A."/>
            <person name="Clum A."/>
            <person name="Drula E."/>
            <person name="Henrissat B."/>
            <person name="Kohler A."/>
            <person name="Grigoriev I.V."/>
            <person name="Martin F.M."/>
            <person name="Hacquard S."/>
        </authorList>
    </citation>
    <scope>NUCLEOTIDE SEQUENCE</scope>
    <source>
        <strain evidence="7">MPI-SDFR-AT-0117</strain>
    </source>
</reference>
<evidence type="ECO:0000256" key="2">
    <source>
        <dbReference type="ARBA" id="ARBA00023125"/>
    </source>
</evidence>
<proteinExistence type="predicted"/>
<dbReference type="EMBL" id="JAGSXJ010000007">
    <property type="protein sequence ID" value="KAH6689790.1"/>
    <property type="molecule type" value="Genomic_DNA"/>
</dbReference>
<dbReference type="GO" id="GO:0019185">
    <property type="term" value="C:snRNA-activating protein complex"/>
    <property type="evidence" value="ECO:0007669"/>
    <property type="project" value="TreeGrafter"/>
</dbReference>
<feature type="domain" description="Myb-like" evidence="5">
    <location>
        <begin position="1"/>
        <end position="52"/>
    </location>
</feature>
<accession>A0A9P8VFD7</accession>
<dbReference type="InterPro" id="IPR001005">
    <property type="entry name" value="SANT/Myb"/>
</dbReference>
<evidence type="ECO:0000256" key="1">
    <source>
        <dbReference type="ARBA" id="ARBA00023015"/>
    </source>
</evidence>
<dbReference type="CDD" id="cd00167">
    <property type="entry name" value="SANT"/>
    <property type="match status" value="2"/>
</dbReference>
<dbReference type="Pfam" id="PF00249">
    <property type="entry name" value="Myb_DNA-binding"/>
    <property type="match status" value="3"/>
</dbReference>
<dbReference type="AlphaFoldDB" id="A0A9P8VFD7"/>
<feature type="domain" description="HTH myb-type" evidence="6">
    <location>
        <begin position="1"/>
        <end position="48"/>
    </location>
</feature>
<keyword evidence="4" id="KW-0539">Nucleus</keyword>
<dbReference type="PROSITE" id="PS50090">
    <property type="entry name" value="MYB_LIKE"/>
    <property type="match status" value="3"/>
</dbReference>
<dbReference type="PROSITE" id="PS51294">
    <property type="entry name" value="HTH_MYB"/>
    <property type="match status" value="3"/>
</dbReference>
<feature type="non-terminal residue" evidence="7">
    <location>
        <position position="1"/>
    </location>
</feature>
<feature type="domain" description="Myb-like" evidence="5">
    <location>
        <begin position="53"/>
        <end position="103"/>
    </location>
</feature>
<dbReference type="OrthoDB" id="2143914at2759"/>
<dbReference type="GO" id="GO:0001006">
    <property type="term" value="F:RNA polymerase III type 3 promoter sequence-specific DNA binding"/>
    <property type="evidence" value="ECO:0007669"/>
    <property type="project" value="TreeGrafter"/>
</dbReference>
<dbReference type="InterPro" id="IPR051575">
    <property type="entry name" value="Myb-like_DNA-bd"/>
</dbReference>
<dbReference type="GO" id="GO:0042796">
    <property type="term" value="P:snRNA transcription by RNA polymerase III"/>
    <property type="evidence" value="ECO:0007669"/>
    <property type="project" value="TreeGrafter"/>
</dbReference>
<evidence type="ECO:0000256" key="4">
    <source>
        <dbReference type="ARBA" id="ARBA00023242"/>
    </source>
</evidence>
<name>A0A9P8VFD7_9PEZI</name>
<dbReference type="Gene3D" id="1.10.10.60">
    <property type="entry name" value="Homeodomain-like"/>
    <property type="match status" value="3"/>
</dbReference>
<keyword evidence="1" id="KW-0805">Transcription regulation</keyword>
<evidence type="ECO:0000313" key="7">
    <source>
        <dbReference type="EMBL" id="KAH6689790.1"/>
    </source>
</evidence>
<dbReference type="PANTHER" id="PTHR46621">
    <property type="entry name" value="SNRNA-ACTIVATING PROTEIN COMPLEX SUBUNIT 4"/>
    <property type="match status" value="1"/>
</dbReference>
<keyword evidence="7" id="KW-0371">Homeobox</keyword>
<feature type="domain" description="HTH myb-type" evidence="6">
    <location>
        <begin position="112"/>
        <end position="155"/>
    </location>
</feature>
<organism evidence="7 8">
    <name type="scientific">Plectosphaerella plurivora</name>
    <dbReference type="NCBI Taxonomy" id="936078"/>
    <lineage>
        <taxon>Eukaryota</taxon>
        <taxon>Fungi</taxon>
        <taxon>Dikarya</taxon>
        <taxon>Ascomycota</taxon>
        <taxon>Pezizomycotina</taxon>
        <taxon>Sordariomycetes</taxon>
        <taxon>Hypocreomycetidae</taxon>
        <taxon>Glomerellales</taxon>
        <taxon>Plectosphaerellaceae</taxon>
        <taxon>Plectosphaerella</taxon>
    </lineage>
</organism>
<keyword evidence="8" id="KW-1185">Reference proteome</keyword>
<feature type="domain" description="HTH myb-type" evidence="6">
    <location>
        <begin position="53"/>
        <end position="107"/>
    </location>
</feature>
<dbReference type="InterPro" id="IPR009057">
    <property type="entry name" value="Homeodomain-like_sf"/>
</dbReference>
<keyword evidence="3" id="KW-0804">Transcription</keyword>